<gene>
    <name evidence="1" type="ORF">METZ01_LOCUS134311</name>
</gene>
<reference evidence="1" key="1">
    <citation type="submission" date="2018-05" db="EMBL/GenBank/DDBJ databases">
        <authorList>
            <person name="Lanie J.A."/>
            <person name="Ng W.-L."/>
            <person name="Kazmierczak K.M."/>
            <person name="Andrzejewski T.M."/>
            <person name="Davidsen T.M."/>
            <person name="Wayne K.J."/>
            <person name="Tettelin H."/>
            <person name="Glass J.I."/>
            <person name="Rusch D."/>
            <person name="Podicherti R."/>
            <person name="Tsui H.-C.T."/>
            <person name="Winkler M.E."/>
        </authorList>
    </citation>
    <scope>NUCLEOTIDE SEQUENCE</scope>
</reference>
<evidence type="ECO:0000313" key="1">
    <source>
        <dbReference type="EMBL" id="SVA81457.1"/>
    </source>
</evidence>
<dbReference type="AlphaFoldDB" id="A0A381YYB5"/>
<proteinExistence type="predicted"/>
<sequence length="38" mass="4479">IWMKYKKCVLGGEFSEIDDLNCIKLFSVWTVHNSIFTL</sequence>
<protein>
    <submittedName>
        <fullName evidence="1">Uncharacterized protein</fullName>
    </submittedName>
</protein>
<dbReference type="EMBL" id="UINC01019259">
    <property type="protein sequence ID" value="SVA81457.1"/>
    <property type="molecule type" value="Genomic_DNA"/>
</dbReference>
<feature type="non-terminal residue" evidence="1">
    <location>
        <position position="1"/>
    </location>
</feature>
<name>A0A381YYB5_9ZZZZ</name>
<organism evidence="1">
    <name type="scientific">marine metagenome</name>
    <dbReference type="NCBI Taxonomy" id="408172"/>
    <lineage>
        <taxon>unclassified sequences</taxon>
        <taxon>metagenomes</taxon>
        <taxon>ecological metagenomes</taxon>
    </lineage>
</organism>
<accession>A0A381YYB5</accession>